<accession>A0ABS3FU60</accession>
<dbReference type="Proteomes" id="UP000664844">
    <property type="component" value="Unassembled WGS sequence"/>
</dbReference>
<evidence type="ECO:0000313" key="1">
    <source>
        <dbReference type="EMBL" id="MBO0350529.1"/>
    </source>
</evidence>
<reference evidence="1 2" key="1">
    <citation type="submission" date="2021-03" db="EMBL/GenBank/DDBJ databases">
        <title>Metabolic Capacity of the Antarctic Cyanobacterium Phormidium pseudopriestleyi that Sustains Oxygenic Photosynthesis in the Presence of Hydrogen Sulfide.</title>
        <authorList>
            <person name="Lumian J.E."/>
            <person name="Jungblut A.D."/>
            <person name="Dillon M.L."/>
            <person name="Hawes I."/>
            <person name="Doran P.T."/>
            <person name="Mackey T.J."/>
            <person name="Dick G.J."/>
            <person name="Grettenberger C.L."/>
            <person name="Sumner D.Y."/>
        </authorList>
    </citation>
    <scope>NUCLEOTIDE SEQUENCE [LARGE SCALE GENOMIC DNA]</scope>
    <source>
        <strain evidence="1 2">FRX01</strain>
    </source>
</reference>
<dbReference type="InterPro" id="IPR006521">
    <property type="entry name" value="Tail_protein_I"/>
</dbReference>
<dbReference type="Pfam" id="PF09684">
    <property type="entry name" value="Tail_P2_I"/>
    <property type="match status" value="1"/>
</dbReference>
<name>A0ABS3FU60_9CYAN</name>
<protein>
    <submittedName>
        <fullName evidence="1">Phage tail protein</fullName>
    </submittedName>
</protein>
<dbReference type="EMBL" id="JAFLQW010000422">
    <property type="protein sequence ID" value="MBO0350529.1"/>
    <property type="molecule type" value="Genomic_DNA"/>
</dbReference>
<keyword evidence="2" id="KW-1185">Reference proteome</keyword>
<sequence length="361" mass="41466">MTQARDLLPLKLQLVPMQVPEAPTGPVGRWHEALEIAEGGRSPNVNTRNVLPPPRNRCDLVLHPGEPSEILVKLENIGDRTLQVNAAVTGNFPPQWCQLGTEGHELPPFGKMEAVLYFNVPPNFFESPEIVSTNPALLDFQGRLSVSCTEENRTKEHRDSAAFNLYLRPRSLYLEFLPELYQEVDFIGRLLSIFEQSFEPTVQAMDALWAYLDPLMAPESLLPFLAYWMGWEIDPHLSLTQQRYLIRHAIELYRWRGTRRGLRFYLYLYTNLPLDDHLPEDEKHISISEVFTQGLVIGRSRLGEDTSVGGGQPYHFIVKLRPDYPNQIDETLVRKIIAQEKPAFCTYDLYINPVNTIQRIE</sequence>
<gene>
    <name evidence="1" type="ORF">J0895_15780</name>
</gene>
<dbReference type="RefSeq" id="WP_207089003.1">
    <property type="nucleotide sequence ID" value="NZ_JAFLQW010000422.1"/>
</dbReference>
<comment type="caution">
    <text evidence="1">The sequence shown here is derived from an EMBL/GenBank/DDBJ whole genome shotgun (WGS) entry which is preliminary data.</text>
</comment>
<proteinExistence type="predicted"/>
<evidence type="ECO:0000313" key="2">
    <source>
        <dbReference type="Proteomes" id="UP000664844"/>
    </source>
</evidence>
<dbReference type="InterPro" id="IPR011748">
    <property type="entry name" value="Unchr_phage_tail-like"/>
</dbReference>
<organism evidence="1 2">
    <name type="scientific">Phormidium pseudopriestleyi FRX01</name>
    <dbReference type="NCBI Taxonomy" id="1759528"/>
    <lineage>
        <taxon>Bacteria</taxon>
        <taxon>Bacillati</taxon>
        <taxon>Cyanobacteriota</taxon>
        <taxon>Cyanophyceae</taxon>
        <taxon>Oscillatoriophycideae</taxon>
        <taxon>Oscillatoriales</taxon>
        <taxon>Oscillatoriaceae</taxon>
        <taxon>Phormidium</taxon>
    </lineage>
</organism>
<dbReference type="NCBIfam" id="TIGR02242">
    <property type="entry name" value="tail_TIGR02242"/>
    <property type="match status" value="1"/>
</dbReference>